<proteinExistence type="predicted"/>
<sequence length="96" mass="10553">MITVKSFSNFDRTQLACPRNCSLRPHSPLFNSLGIEDSTVDIEVDDETNTDSTPLQPEFTPAKTRKNSKKAKHTGKPCSVNKPAAQPSTSTAPHFH</sequence>
<dbReference type="AlphaFoldDB" id="A0A8X6P4I1"/>
<name>A0A8X6P4I1_NEPPI</name>
<keyword evidence="3" id="KW-1185">Reference proteome</keyword>
<evidence type="ECO:0000313" key="2">
    <source>
        <dbReference type="EMBL" id="GFT48626.1"/>
    </source>
</evidence>
<dbReference type="Proteomes" id="UP000887013">
    <property type="component" value="Unassembled WGS sequence"/>
</dbReference>
<dbReference type="EMBL" id="BMAW01016350">
    <property type="protein sequence ID" value="GFT48626.1"/>
    <property type="molecule type" value="Genomic_DNA"/>
</dbReference>
<protein>
    <submittedName>
        <fullName evidence="2">Uncharacterized protein</fullName>
    </submittedName>
</protein>
<reference evidence="2" key="1">
    <citation type="submission" date="2020-08" db="EMBL/GenBank/DDBJ databases">
        <title>Multicomponent nature underlies the extraordinary mechanical properties of spider dragline silk.</title>
        <authorList>
            <person name="Kono N."/>
            <person name="Nakamura H."/>
            <person name="Mori M."/>
            <person name="Yoshida Y."/>
            <person name="Ohtoshi R."/>
            <person name="Malay A.D."/>
            <person name="Moran D.A.P."/>
            <person name="Tomita M."/>
            <person name="Numata K."/>
            <person name="Arakawa K."/>
        </authorList>
    </citation>
    <scope>NUCLEOTIDE SEQUENCE</scope>
</reference>
<gene>
    <name evidence="2" type="ORF">NPIL_315061</name>
</gene>
<evidence type="ECO:0000256" key="1">
    <source>
        <dbReference type="SAM" id="MobiDB-lite"/>
    </source>
</evidence>
<comment type="caution">
    <text evidence="2">The sequence shown here is derived from an EMBL/GenBank/DDBJ whole genome shotgun (WGS) entry which is preliminary data.</text>
</comment>
<evidence type="ECO:0000313" key="3">
    <source>
        <dbReference type="Proteomes" id="UP000887013"/>
    </source>
</evidence>
<organism evidence="2 3">
    <name type="scientific">Nephila pilipes</name>
    <name type="common">Giant wood spider</name>
    <name type="synonym">Nephila maculata</name>
    <dbReference type="NCBI Taxonomy" id="299642"/>
    <lineage>
        <taxon>Eukaryota</taxon>
        <taxon>Metazoa</taxon>
        <taxon>Ecdysozoa</taxon>
        <taxon>Arthropoda</taxon>
        <taxon>Chelicerata</taxon>
        <taxon>Arachnida</taxon>
        <taxon>Araneae</taxon>
        <taxon>Araneomorphae</taxon>
        <taxon>Entelegynae</taxon>
        <taxon>Araneoidea</taxon>
        <taxon>Nephilidae</taxon>
        <taxon>Nephila</taxon>
    </lineage>
</organism>
<feature type="compositionally biased region" description="Basic residues" evidence="1">
    <location>
        <begin position="63"/>
        <end position="75"/>
    </location>
</feature>
<accession>A0A8X6P4I1</accession>
<feature type="compositionally biased region" description="Polar residues" evidence="1">
    <location>
        <begin position="86"/>
        <end position="96"/>
    </location>
</feature>
<feature type="region of interest" description="Disordered" evidence="1">
    <location>
        <begin position="45"/>
        <end position="96"/>
    </location>
</feature>